<evidence type="ECO:0000256" key="10">
    <source>
        <dbReference type="ARBA" id="ARBA00023242"/>
    </source>
</evidence>
<feature type="compositionally biased region" description="Low complexity" evidence="13">
    <location>
        <begin position="150"/>
        <end position="173"/>
    </location>
</feature>
<feature type="region of interest" description="Disordered" evidence="13">
    <location>
        <begin position="983"/>
        <end position="1013"/>
    </location>
</feature>
<keyword evidence="5" id="KW-0597">Phosphoprotein</keyword>
<feature type="domain" description="AF4/FMR2 C-terminal homology" evidence="14">
    <location>
        <begin position="1082"/>
        <end position="1197"/>
    </location>
</feature>
<gene>
    <name evidence="15" type="ORF">C7M84_022842</name>
</gene>
<evidence type="ECO:0000256" key="1">
    <source>
        <dbReference type="ARBA" id="ARBA00004123"/>
    </source>
</evidence>
<proteinExistence type="inferred from homology"/>
<organism evidence="15 16">
    <name type="scientific">Penaeus vannamei</name>
    <name type="common">Whiteleg shrimp</name>
    <name type="synonym">Litopenaeus vannamei</name>
    <dbReference type="NCBI Taxonomy" id="6689"/>
    <lineage>
        <taxon>Eukaryota</taxon>
        <taxon>Metazoa</taxon>
        <taxon>Ecdysozoa</taxon>
        <taxon>Arthropoda</taxon>
        <taxon>Crustacea</taxon>
        <taxon>Multicrustacea</taxon>
        <taxon>Malacostraca</taxon>
        <taxon>Eumalacostraca</taxon>
        <taxon>Eucarida</taxon>
        <taxon>Decapoda</taxon>
        <taxon>Dendrobranchiata</taxon>
        <taxon>Penaeoidea</taxon>
        <taxon>Penaeidae</taxon>
        <taxon>Penaeus</taxon>
    </lineage>
</organism>
<feature type="region of interest" description="Disordered" evidence="13">
    <location>
        <begin position="1"/>
        <end position="615"/>
    </location>
</feature>
<feature type="compositionally biased region" description="Basic and acidic residues" evidence="13">
    <location>
        <begin position="744"/>
        <end position="755"/>
    </location>
</feature>
<accession>A0A423U5I0</accession>
<evidence type="ECO:0000256" key="2">
    <source>
        <dbReference type="ARBA" id="ARBA00007354"/>
    </source>
</evidence>
<comment type="function">
    <text evidence="11">Has a role in transcriptional regulation. Acts in parallel with the Ras/MAPK and the PI3K/PKB pathways in the control of cell identity and cellular growth. Essential for regulation of the cytoskeleton and cell growth but not for cell proliferation or growth rate. Required specifically for the microtubule-based basal transport of lipid droplets. Plays a partially redundant function downstream of Raf in cell fate specification in the developing eye. Pair-rule protein that regulates embryonic cellularization, gastrulation and segmentation.</text>
</comment>
<dbReference type="GO" id="GO:0032783">
    <property type="term" value="C:super elongation complex"/>
    <property type="evidence" value="ECO:0007669"/>
    <property type="project" value="TreeGrafter"/>
</dbReference>
<feature type="compositionally biased region" description="Low complexity" evidence="13">
    <location>
        <begin position="826"/>
        <end position="835"/>
    </location>
</feature>
<evidence type="ECO:0000256" key="4">
    <source>
        <dbReference type="ARBA" id="ARBA00022473"/>
    </source>
</evidence>
<sequence>MRMYQGPLPAPGGLPLGPRRRVSGSQASSGRGQNHRSVPHMPPVLQLPPPRPNHTNHHIITSSTNHQQNHKSGHGHSHYHHRHHNPSQVTGNTVELSRQRQTKQPDGSNIDDDLGLSEDSEEDEERDRPVTDVRLSAVTHGGIHAGQVQSSVISSSNSKPPLSPISPKTSEESSTSDESSDDSDVSSNNTSDEEHPDSPSASPKPQEDKSPNTWKLRNFIPQRKPSSPISHGTAAPGPISGQQPEDVRSLPVPPTAPPTKGKRYTNKAAAPSSSSHRESRSAAELRVQSKPENNGHYSDSSGEGESHHRPTPRATALSQISKSKAGLSRMRVSNGPQLSSDSEDEQESFSSWKVGSTQSVNGSNISGKGVSKIPEKSAKSIVPPISRETGRRNSKKNPDLKKDNQVGAKSESVKSKRTSKSQIQTDSDDSIIDVVTTTPEKVQSRGTPTSQRTPSRTPKDFPKVIPSPVKSVQASPHASPMTSVSVSSKNSAKRSSSARLSESQSSESLVSKSDDEIHPHTGHSQSSSQKLDQTRDKGGKVNRTFSTLSKKDKMGRDKDPSDSRKTKNCDTRKGSGGNKDSIERSKTDRSRTVSEPSPADSRNEGRPGASPIVSNKLCESPIVSAEPKVPIPQIQYENGVARLTCTIPLSFIDKVPKHSENSASSISKIDIKQEVDTKDILDNRTREGKGKRKTCDPNTKASCNEDKSKSIILTSIFKYKTEQEKVKKEMKTEPVNSDEEDSEKVDMKLSHKVKEEPDDTPLVRPGSVRQRNVSASPMSSIASDSSTSRQHQKKKKKDKQPEKSPPSRDRKRAHSNSERIPSEHGSVPPTDSSSSDVRRSRRDTSVESERSTITRKREHERDSSLESTKSSSRSTSESTEKRSKKARLSKGTNDAADVPMNSPDVRSASQQMVDNSQNAWPQEEDIQQSKYSQRSKHSQHSSQKDYKSLPEDSGRNQATEFGEEEESVTNANQVNQLAFSGKEKGEANGATASTEMSGYQPRPASEHESNVSSALYRSANDQTGTTQAGAMDSSTSVAHLESSASMVPPVTHRLSGATTVVGSGAVHPSLATGRPAVDQDYTCYLNKAKELKHIADGEADRSMQAMKYLEAALYFILSGRAMENDHDTSAPLTMYKDTLNFIKWVSSVFRRENQEGTINLKLAVISLRCQSLLSLKIYKMRRNEHKENQRQLNRYFQ</sequence>
<evidence type="ECO:0000313" key="15">
    <source>
        <dbReference type="EMBL" id="ROT83968.1"/>
    </source>
</evidence>
<dbReference type="PANTHER" id="PTHR10528:SF17">
    <property type="entry name" value="AF4_FMR2 FAMILY MEMBER LILLI"/>
    <property type="match status" value="1"/>
</dbReference>
<evidence type="ECO:0000256" key="6">
    <source>
        <dbReference type="ARBA" id="ARBA00022788"/>
    </source>
</evidence>
<comment type="subcellular location">
    <subcellularLocation>
        <location evidence="1">Nucleus</location>
    </subcellularLocation>
</comment>
<reference evidence="15 16" key="1">
    <citation type="submission" date="2018-04" db="EMBL/GenBank/DDBJ databases">
        <authorList>
            <person name="Zhang X."/>
            <person name="Yuan J."/>
            <person name="Li F."/>
            <person name="Xiang J."/>
        </authorList>
    </citation>
    <scope>NUCLEOTIDE SEQUENCE [LARGE SCALE GENOMIC DNA]</scope>
    <source>
        <tissue evidence="15">Muscle</tissue>
    </source>
</reference>
<dbReference type="OrthoDB" id="6382204at2759"/>
<feature type="compositionally biased region" description="Low complexity" evidence="13">
    <location>
        <begin position="865"/>
        <end position="877"/>
    </location>
</feature>
<feature type="compositionally biased region" description="Polar residues" evidence="13">
    <location>
        <begin position="86"/>
        <end position="96"/>
    </location>
</feature>
<feature type="compositionally biased region" description="Polar residues" evidence="13">
    <location>
        <begin position="290"/>
        <end position="303"/>
    </location>
</feature>
<feature type="compositionally biased region" description="Basic and acidic residues" evidence="13">
    <location>
        <begin position="275"/>
        <end position="289"/>
    </location>
</feature>
<feature type="compositionally biased region" description="Basic and acidic residues" evidence="13">
    <location>
        <begin position="388"/>
        <end position="404"/>
    </location>
</feature>
<comment type="similarity">
    <text evidence="2">Belongs to the AF4 family.</text>
</comment>
<reference evidence="15 16" key="2">
    <citation type="submission" date="2019-01" db="EMBL/GenBank/DDBJ databases">
        <title>The decoding of complex shrimp genome reveals the adaptation for benthos swimmer, frequently molting mechanism and breeding impact on genome.</title>
        <authorList>
            <person name="Sun Y."/>
            <person name="Gao Y."/>
            <person name="Yu Y."/>
        </authorList>
    </citation>
    <scope>NUCLEOTIDE SEQUENCE [LARGE SCALE GENOMIC DNA]</scope>
    <source>
        <tissue evidence="15">Muscle</tissue>
    </source>
</reference>
<feature type="compositionally biased region" description="Polar residues" evidence="13">
    <location>
        <begin position="907"/>
        <end position="920"/>
    </location>
</feature>
<dbReference type="GO" id="GO:0010468">
    <property type="term" value="P:regulation of gene expression"/>
    <property type="evidence" value="ECO:0007669"/>
    <property type="project" value="InterPro"/>
</dbReference>
<evidence type="ECO:0000256" key="3">
    <source>
        <dbReference type="ARBA" id="ARBA00021888"/>
    </source>
</evidence>
<feature type="compositionally biased region" description="Low complexity" evidence="13">
    <location>
        <begin position="483"/>
        <end position="511"/>
    </location>
</feature>
<keyword evidence="16" id="KW-1185">Reference proteome</keyword>
<feature type="compositionally biased region" description="Polar residues" evidence="13">
    <location>
        <begin position="23"/>
        <end position="32"/>
    </location>
</feature>
<feature type="compositionally biased region" description="Low complexity" evidence="13">
    <location>
        <begin position="432"/>
        <end position="456"/>
    </location>
</feature>
<keyword evidence="8" id="KW-0238">DNA-binding</keyword>
<feature type="compositionally biased region" description="Polar residues" evidence="13">
    <location>
        <begin position="522"/>
        <end position="531"/>
    </location>
</feature>
<evidence type="ECO:0000256" key="8">
    <source>
        <dbReference type="ARBA" id="ARBA00023125"/>
    </source>
</evidence>
<feature type="compositionally biased region" description="Basic and acidic residues" evidence="13">
    <location>
        <begin position="669"/>
        <end position="688"/>
    </location>
</feature>
<evidence type="ECO:0000259" key="14">
    <source>
        <dbReference type="Pfam" id="PF18876"/>
    </source>
</evidence>
<keyword evidence="4" id="KW-0217">Developmental protein</keyword>
<feature type="compositionally biased region" description="Basic and acidic residues" evidence="13">
    <location>
        <begin position="942"/>
        <end position="954"/>
    </location>
</feature>
<keyword evidence="9" id="KW-0804">Transcription</keyword>
<dbReference type="PANTHER" id="PTHR10528">
    <property type="entry name" value="AF4/FMR2 FAMILY MEMBER"/>
    <property type="match status" value="1"/>
</dbReference>
<feature type="compositionally biased region" description="Polar residues" evidence="13">
    <location>
        <begin position="470"/>
        <end position="482"/>
    </location>
</feature>
<feature type="compositionally biased region" description="Acidic residues" evidence="13">
    <location>
        <begin position="174"/>
        <end position="184"/>
    </location>
</feature>
<dbReference type="AlphaFoldDB" id="A0A423U5I0"/>
<keyword evidence="6" id="KW-0562">Pair-rule protein</keyword>
<evidence type="ECO:0000256" key="7">
    <source>
        <dbReference type="ARBA" id="ARBA00023015"/>
    </source>
</evidence>
<feature type="compositionally biased region" description="Basic and acidic residues" evidence="13">
    <location>
        <begin position="836"/>
        <end position="864"/>
    </location>
</feature>
<evidence type="ECO:0000313" key="16">
    <source>
        <dbReference type="Proteomes" id="UP000283509"/>
    </source>
</evidence>
<dbReference type="STRING" id="6689.A0A423U5I0"/>
<feature type="compositionally biased region" description="Basic residues" evidence="13">
    <location>
        <begin position="68"/>
        <end position="85"/>
    </location>
</feature>
<dbReference type="GO" id="GO:0003677">
    <property type="term" value="F:DNA binding"/>
    <property type="evidence" value="ECO:0007669"/>
    <property type="project" value="UniProtKB-KW"/>
</dbReference>
<dbReference type="InterPro" id="IPR007797">
    <property type="entry name" value="AF4/FMR2"/>
</dbReference>
<feature type="compositionally biased region" description="Basic and acidic residues" evidence="13">
    <location>
        <begin position="799"/>
        <end position="808"/>
    </location>
</feature>
<dbReference type="Proteomes" id="UP000283509">
    <property type="component" value="Unassembled WGS sequence"/>
</dbReference>
<dbReference type="GO" id="GO:0007366">
    <property type="term" value="P:periodic partitioning by pair rule gene"/>
    <property type="evidence" value="ECO:0007669"/>
    <property type="project" value="UniProtKB-KW"/>
</dbReference>
<evidence type="ECO:0000256" key="13">
    <source>
        <dbReference type="SAM" id="MobiDB-lite"/>
    </source>
</evidence>
<feature type="compositionally biased region" description="Basic and acidic residues" evidence="13">
    <location>
        <begin position="549"/>
        <end position="573"/>
    </location>
</feature>
<keyword evidence="7" id="KW-0805">Transcription regulation</keyword>
<feature type="compositionally biased region" description="Basic and acidic residues" evidence="13">
    <location>
        <begin position="580"/>
        <end position="592"/>
    </location>
</feature>
<feature type="compositionally biased region" description="Polar residues" evidence="13">
    <location>
        <begin position="58"/>
        <end position="67"/>
    </location>
</feature>
<feature type="compositionally biased region" description="Acidic residues" evidence="13">
    <location>
        <begin position="109"/>
        <end position="125"/>
    </location>
</feature>
<feature type="region of interest" description="Disordered" evidence="13">
    <location>
        <begin position="656"/>
        <end position="707"/>
    </location>
</feature>
<evidence type="ECO:0000256" key="5">
    <source>
        <dbReference type="ARBA" id="ARBA00022553"/>
    </source>
</evidence>
<dbReference type="EMBL" id="QCYY01000613">
    <property type="protein sequence ID" value="ROT83968.1"/>
    <property type="molecule type" value="Genomic_DNA"/>
</dbReference>
<protein>
    <recommendedName>
        <fullName evidence="3">AF4/FMR2 family member lilli</fullName>
    </recommendedName>
    <alternativeName>
        <fullName evidence="12">Protein lilliputian</fullName>
    </alternativeName>
</protein>
<evidence type="ECO:0000256" key="12">
    <source>
        <dbReference type="ARBA" id="ARBA00032149"/>
    </source>
</evidence>
<dbReference type="Pfam" id="PF18876">
    <property type="entry name" value="AFF4_CHD"/>
    <property type="match status" value="1"/>
</dbReference>
<dbReference type="InterPro" id="IPR043640">
    <property type="entry name" value="AF4/FMR2_CHD"/>
</dbReference>
<feature type="compositionally biased region" description="Low complexity" evidence="13">
    <location>
        <begin position="774"/>
        <end position="789"/>
    </location>
</feature>
<feature type="compositionally biased region" description="Basic and acidic residues" evidence="13">
    <location>
        <begin position="722"/>
        <end position="732"/>
    </location>
</feature>
<name>A0A423U5I0_PENVA</name>
<keyword evidence="10" id="KW-0539">Nucleus</keyword>
<feature type="compositionally biased region" description="Pro residues" evidence="13">
    <location>
        <begin position="40"/>
        <end position="52"/>
    </location>
</feature>
<feature type="compositionally biased region" description="Polar residues" evidence="13">
    <location>
        <begin position="353"/>
        <end position="366"/>
    </location>
</feature>
<evidence type="ECO:0000256" key="9">
    <source>
        <dbReference type="ARBA" id="ARBA00023163"/>
    </source>
</evidence>
<feature type="non-terminal residue" evidence="15">
    <location>
        <position position="1197"/>
    </location>
</feature>
<evidence type="ECO:0000256" key="11">
    <source>
        <dbReference type="ARBA" id="ARBA00024653"/>
    </source>
</evidence>
<feature type="region of interest" description="Disordered" evidence="13">
    <location>
        <begin position="722"/>
        <end position="971"/>
    </location>
</feature>
<comment type="caution">
    <text evidence="15">The sequence shown here is derived from an EMBL/GenBank/DDBJ whole genome shotgun (WGS) entry which is preliminary data.</text>
</comment>